<reference evidence="4 5" key="1">
    <citation type="submission" date="2019-07" db="EMBL/GenBank/DDBJ databases">
        <title>De Novo Assembly of kiwifruit Actinidia rufa.</title>
        <authorList>
            <person name="Sugita-Konishi S."/>
            <person name="Sato K."/>
            <person name="Mori E."/>
            <person name="Abe Y."/>
            <person name="Kisaki G."/>
            <person name="Hamano K."/>
            <person name="Suezawa K."/>
            <person name="Otani M."/>
            <person name="Fukuda T."/>
            <person name="Manabe T."/>
            <person name="Gomi K."/>
            <person name="Tabuchi M."/>
            <person name="Akimitsu K."/>
            <person name="Kataoka I."/>
        </authorList>
    </citation>
    <scope>NUCLEOTIDE SEQUENCE [LARGE SCALE GENOMIC DNA]</scope>
    <source>
        <strain evidence="5">cv. Fuchu</strain>
    </source>
</reference>
<feature type="coiled-coil region" evidence="1">
    <location>
        <begin position="61"/>
        <end position="95"/>
    </location>
</feature>
<evidence type="ECO:0000256" key="1">
    <source>
        <dbReference type="SAM" id="Coils"/>
    </source>
</evidence>
<comment type="caution">
    <text evidence="4">The sequence shown here is derived from an EMBL/GenBank/DDBJ whole genome shotgun (WGS) entry which is preliminary data.</text>
</comment>
<keyword evidence="1" id="KW-0175">Coiled coil</keyword>
<dbReference type="EMBL" id="BJWL01000020">
    <property type="protein sequence ID" value="GFZ08623.1"/>
    <property type="molecule type" value="Genomic_DNA"/>
</dbReference>
<organism evidence="4 5">
    <name type="scientific">Actinidia rufa</name>
    <dbReference type="NCBI Taxonomy" id="165716"/>
    <lineage>
        <taxon>Eukaryota</taxon>
        <taxon>Viridiplantae</taxon>
        <taxon>Streptophyta</taxon>
        <taxon>Embryophyta</taxon>
        <taxon>Tracheophyta</taxon>
        <taxon>Spermatophyta</taxon>
        <taxon>Magnoliopsida</taxon>
        <taxon>eudicotyledons</taxon>
        <taxon>Gunneridae</taxon>
        <taxon>Pentapetalae</taxon>
        <taxon>asterids</taxon>
        <taxon>Ericales</taxon>
        <taxon>Actinidiaceae</taxon>
        <taxon>Actinidia</taxon>
    </lineage>
</organism>
<feature type="region of interest" description="Disordered" evidence="2">
    <location>
        <begin position="336"/>
        <end position="417"/>
    </location>
</feature>
<dbReference type="AlphaFoldDB" id="A0A7J0GCV3"/>
<name>A0A7J0GCV3_9ERIC</name>
<proteinExistence type="predicted"/>
<feature type="compositionally biased region" description="Basic and acidic residues" evidence="2">
    <location>
        <begin position="397"/>
        <end position="410"/>
    </location>
</feature>
<evidence type="ECO:0000259" key="3">
    <source>
        <dbReference type="Pfam" id="PF03732"/>
    </source>
</evidence>
<feature type="region of interest" description="Disordered" evidence="2">
    <location>
        <begin position="106"/>
        <end position="149"/>
    </location>
</feature>
<dbReference type="Pfam" id="PF03732">
    <property type="entry name" value="Retrotrans_gag"/>
    <property type="match status" value="1"/>
</dbReference>
<feature type="domain" description="Retrotransposon gag" evidence="3">
    <location>
        <begin position="503"/>
        <end position="594"/>
    </location>
</feature>
<evidence type="ECO:0000313" key="5">
    <source>
        <dbReference type="Proteomes" id="UP000585474"/>
    </source>
</evidence>
<gene>
    <name evidence="4" type="ORF">Acr_20g0004310</name>
</gene>
<feature type="compositionally biased region" description="Basic and acidic residues" evidence="2">
    <location>
        <begin position="121"/>
        <end position="149"/>
    </location>
</feature>
<dbReference type="PANTHER" id="PTHR47747">
    <property type="entry name" value="RIBONUCLEASE P PROTEIN SUBUNIT P38-LIKE PROTEIN"/>
    <property type="match status" value="1"/>
</dbReference>
<feature type="compositionally biased region" description="Low complexity" evidence="2">
    <location>
        <begin position="378"/>
        <end position="391"/>
    </location>
</feature>
<accession>A0A7J0GCV3</accession>
<protein>
    <submittedName>
        <fullName evidence="4">Ribonuclease P protein subunit P38-like protein</fullName>
    </submittedName>
</protein>
<keyword evidence="5" id="KW-1185">Reference proteome</keyword>
<dbReference type="PANTHER" id="PTHR47747:SF3">
    <property type="entry name" value="OS03G0853600 PROTEIN"/>
    <property type="match status" value="1"/>
</dbReference>
<dbReference type="InterPro" id="IPR005162">
    <property type="entry name" value="Retrotrans_gag_dom"/>
</dbReference>
<dbReference type="Proteomes" id="UP000585474">
    <property type="component" value="Unassembled WGS sequence"/>
</dbReference>
<sequence length="1140" mass="127399">MAAQAHARDHEPGPLPPTTAAAAVELSNNPQQTHEKLLRSYLGLAFAVHLGLIPKSPTSSISALQSRNRDLCLRLIEAEEELSQLRSRRKEDAKANARVVEIDLRRPSPRLASRGGAAAPPDRRRCCRDRPPPRPRRGAREVRGRADGRRRGAQARVSYCWEISCVRLLRKGIEARRLEDQIAKPLLPHWSTVASRHQLSPNPHDRGKISLLHGTSPSISTELARATIRVAHLATEVQCRGIKSNLDCWVARPRFPPQQFGPVCGNDSSQFSMYLRSLYLPRPSASSPLDNRAPPMANANQVPDLEGLHHEIHGMAEQMRVMNENNARLIQLLAAANPRPPAPPVPDIERSRHSSRSRGRSNNPSIERTRRRKRREQSQSSHKNSSSKSSKTLAEGEEARRGSHRGDRIRARNKSTSQKIRDLDARLDAINTGTSAPVTMDTLIRQIEPPFTERILRARISSKFKLLAQLGIYEGKIDPMDHLDSYKSLMSLQGCSDEVMCRAFSATLKGSARSWFRKLSPGTIDSFGDLSRLFVANFMSCRNRQKNASHLFTVHQKETESLKDFVKRFNQAVLKVEDPSDKVIIMAMMEGLRPGPLFDFLSKNVPTTLSALQSQADKYITAEELAEAKQRRRRRDDHKRKDHQFVTKRQRRLDRHCGCRQYQDRQFVTKRQRGILITFVDVANIKIASSLQNDRGVLIAIVDVANIKIASSLQNDRGALIAIVDVANIKIASSLQNDRGVLIAFVDVANIKIASSLQNDRGVLIAIVDVANIKIASSLQNDRGVLIAVVDARRLEDQIAKPLLPHWSTVASRHQLSPNPHDRVLLRATLLSHWSDLHAGGVLSGLAPAVYICSSVQVALQISEGRISTELSLCGKLGNPPRRSSVQTPPKISPVRAKAVVTQELSLLSKLGRITVLELGRGATTSGSLEECQGTEVRASEDVHCESLESLSQMKHFVARRESPWKVDGESTGVSSKLKLLEQELLNLEDIGKSDLSKVPSKMRKQAKRYQALAGKIDDLCRRMASDPCEPTLSSEFRTQRQTEFLLEAFRLQQRAAETGQKLMGLQTETGKGYFGDEMETQAKLTTRRCLDSIKNNFKEIQRNLEIWLARIIGDLEGILARDGASRVRDYYASRYPFVQ</sequence>
<evidence type="ECO:0000313" key="4">
    <source>
        <dbReference type="EMBL" id="GFZ08623.1"/>
    </source>
</evidence>
<evidence type="ECO:0000256" key="2">
    <source>
        <dbReference type="SAM" id="MobiDB-lite"/>
    </source>
</evidence>